<dbReference type="Proteomes" id="UP000076407">
    <property type="component" value="Unassembled WGS sequence"/>
</dbReference>
<evidence type="ECO:0000313" key="3">
    <source>
        <dbReference type="Proteomes" id="UP000076407"/>
    </source>
</evidence>
<dbReference type="AlphaFoldDB" id="A0A182XTY1"/>
<keyword evidence="3" id="KW-1185">Reference proteome</keyword>
<name>A0A182XTY1_ANOQN</name>
<dbReference type="EnsemblMetazoa" id="AQUA015262-RA">
    <property type="protein sequence ID" value="AQUA015262-PA"/>
    <property type="gene ID" value="AQUA015262"/>
</dbReference>
<evidence type="ECO:0000256" key="1">
    <source>
        <dbReference type="SAM" id="MobiDB-lite"/>
    </source>
</evidence>
<protein>
    <submittedName>
        <fullName evidence="2">Uncharacterized protein</fullName>
    </submittedName>
</protein>
<evidence type="ECO:0000313" key="2">
    <source>
        <dbReference type="EnsemblMetazoa" id="AQUA015262-PA"/>
    </source>
</evidence>
<feature type="compositionally biased region" description="Polar residues" evidence="1">
    <location>
        <begin position="1"/>
        <end position="20"/>
    </location>
</feature>
<accession>A0A182XTY1</accession>
<feature type="region of interest" description="Disordered" evidence="1">
    <location>
        <begin position="1"/>
        <end position="23"/>
    </location>
</feature>
<dbReference type="VEuPathDB" id="VectorBase:AQUA015262"/>
<reference evidence="2" key="1">
    <citation type="submission" date="2020-05" db="UniProtKB">
        <authorList>
            <consortium name="EnsemblMetazoa"/>
        </authorList>
    </citation>
    <scope>IDENTIFICATION</scope>
    <source>
        <strain evidence="2">SANGQUA</strain>
    </source>
</reference>
<organism evidence="2 3">
    <name type="scientific">Anopheles quadriannulatus</name>
    <name type="common">Mosquito</name>
    <dbReference type="NCBI Taxonomy" id="34691"/>
    <lineage>
        <taxon>Eukaryota</taxon>
        <taxon>Metazoa</taxon>
        <taxon>Ecdysozoa</taxon>
        <taxon>Arthropoda</taxon>
        <taxon>Hexapoda</taxon>
        <taxon>Insecta</taxon>
        <taxon>Pterygota</taxon>
        <taxon>Neoptera</taxon>
        <taxon>Endopterygota</taxon>
        <taxon>Diptera</taxon>
        <taxon>Nematocera</taxon>
        <taxon>Culicoidea</taxon>
        <taxon>Culicidae</taxon>
        <taxon>Anophelinae</taxon>
        <taxon>Anopheles</taxon>
    </lineage>
</organism>
<proteinExistence type="predicted"/>
<sequence length="30" mass="3594">MRVVQQSTTPKKQYRDTVTSETKDYSYCCF</sequence>